<evidence type="ECO:0000256" key="1">
    <source>
        <dbReference type="SAM" id="Coils"/>
    </source>
</evidence>
<feature type="transmembrane region" description="Helical" evidence="2">
    <location>
        <begin position="972"/>
        <end position="990"/>
    </location>
</feature>
<dbReference type="OrthoDB" id="9771112at2"/>
<feature type="signal peptide" evidence="3">
    <location>
        <begin position="1"/>
        <end position="18"/>
    </location>
</feature>
<dbReference type="Pfam" id="PF13424">
    <property type="entry name" value="TPR_12"/>
    <property type="match status" value="1"/>
</dbReference>
<dbReference type="PANTHER" id="PTHR10098:SF108">
    <property type="entry name" value="TETRATRICOPEPTIDE REPEAT PROTEIN 28"/>
    <property type="match status" value="1"/>
</dbReference>
<proteinExistence type="predicted"/>
<feature type="chain" id="PRO_5018178476" evidence="3">
    <location>
        <begin position="19"/>
        <end position="1006"/>
    </location>
</feature>
<dbReference type="SUPFAM" id="SSF81901">
    <property type="entry name" value="HCP-like"/>
    <property type="match status" value="1"/>
</dbReference>
<name>A0A3L9YG58_9FLAO</name>
<keyword evidence="1" id="KW-0175">Coiled coil</keyword>
<gene>
    <name evidence="5" type="ORF">BXY75_1880</name>
</gene>
<keyword evidence="2" id="KW-1133">Transmembrane helix</keyword>
<evidence type="ECO:0000313" key="6">
    <source>
        <dbReference type="Proteomes" id="UP000271339"/>
    </source>
</evidence>
<dbReference type="EMBL" id="REFC01000013">
    <property type="protein sequence ID" value="RMA58507.1"/>
    <property type="molecule type" value="Genomic_DNA"/>
</dbReference>
<dbReference type="PANTHER" id="PTHR10098">
    <property type="entry name" value="RAPSYN-RELATED"/>
    <property type="match status" value="1"/>
</dbReference>
<dbReference type="Proteomes" id="UP000271339">
    <property type="component" value="Unassembled WGS sequence"/>
</dbReference>
<reference evidence="5 6" key="1">
    <citation type="submission" date="2018-10" db="EMBL/GenBank/DDBJ databases">
        <title>Genomic Encyclopedia of Archaeal and Bacterial Type Strains, Phase II (KMG-II): from individual species to whole genera.</title>
        <authorList>
            <person name="Goeker M."/>
        </authorList>
    </citation>
    <scope>NUCLEOTIDE SEQUENCE [LARGE SCALE GENOMIC DNA]</scope>
    <source>
        <strain evidence="5 6">DSM 23424</strain>
    </source>
</reference>
<dbReference type="Pfam" id="PF12770">
    <property type="entry name" value="CHAT"/>
    <property type="match status" value="1"/>
</dbReference>
<dbReference type="AlphaFoldDB" id="A0A3L9YG58"/>
<dbReference type="InterPro" id="IPR024983">
    <property type="entry name" value="CHAT_dom"/>
</dbReference>
<keyword evidence="2" id="KW-0812">Transmembrane</keyword>
<dbReference type="Gene3D" id="1.25.40.10">
    <property type="entry name" value="Tetratricopeptide repeat domain"/>
    <property type="match status" value="2"/>
</dbReference>
<keyword evidence="3" id="KW-0732">Signal</keyword>
<keyword evidence="2" id="KW-0472">Membrane</keyword>
<dbReference type="SUPFAM" id="SSF48452">
    <property type="entry name" value="TPR-like"/>
    <property type="match status" value="1"/>
</dbReference>
<dbReference type="RefSeq" id="WP_121907459.1">
    <property type="nucleotide sequence ID" value="NZ_REFC01000013.1"/>
</dbReference>
<sequence>MKSLLLLSFIFSSLFVTPQLCDFNTQIREIDALIKHGDFKNALIKTSSAKDCNDLSTKELITLLKREYQAYRNNREFKEANNAILFAKETLIKNNLTPDFDLHLLLAENYAATNDPILYKKHIKKVTDSIASPFGPNYELQGRLERTIFQQINEASLRTEAINHLLAALEAFDKLENPPVYYYYETLGNLGNRYRNAGDFDKSNYYYFQGRDFLLKHYPSNHYEIAYFNYRIASVYYEKMEYESALTYYLQAREVWIHTMKPQDKYMRYLNEAIGDMYWELEDPENALLYFNYSIEDEKKVNNDLSTKTIGIADSLINSGNYATAIDYYNEAYKWREKELGKNNVQTGACKNFVARALRFSGDTEAALIAYQEAIQILVPDMRGLEEISQTSWYENPSPQMKVQSSQYLFESLIAKGDLLKEYYLKTNEISDLEAALQTYEATITLLENQKSNQLSEASREFWTQRTLIIIESSITTALELFQITNNKDYLSKAFSYSERSKALLLLASLYDQEIRSFTNVSEAIISEEIKLKSEINDYAGKIQSEESRCAETRGKMLSLWVTKLDALQNEYDILIKTIQEKHPEYYNLKYESPIATVAVIQDQILDVNTAMISYFAGSENSYVFLITSEEIAIRKLEDTPQLFKEVSELFTNLSSQNLVQTEAQKTYLSFTETSSLLYNKLLKPELSNHNFSKLIIIPDGKLYYLPFEILLKETPINKPRGYRELSYLLKEYAISYSPSASIKLLVENDRNSNDAYFGFAPNYEGQLYMDAEQTSKTLSLLHFNKKEIESGASLFKGRSEIGKLVTEDLLKDVSSEAGILHLAMHGAIEDEHPLLSKLYFNSSEGNDGMLHIYEIYNLNIKAQLVILSACNSASGKLIRGEGIASLERAFQYAGSKALLSTLWTVDDEASLQLTKNFLTNIREGNSKDVALQNAKLQYLKTATPENLHPFYWSSFKLTGNTEPLAHKSNTGIVATGIAAITIILGVIFFRRKKRSHKLIDASSKH</sequence>
<protein>
    <submittedName>
        <fullName evidence="5">Tetratricopeptide repeat protein</fullName>
    </submittedName>
</protein>
<evidence type="ECO:0000256" key="2">
    <source>
        <dbReference type="SAM" id="Phobius"/>
    </source>
</evidence>
<keyword evidence="6" id="KW-1185">Reference proteome</keyword>
<dbReference type="InterPro" id="IPR011990">
    <property type="entry name" value="TPR-like_helical_dom_sf"/>
</dbReference>
<comment type="caution">
    <text evidence="5">The sequence shown here is derived from an EMBL/GenBank/DDBJ whole genome shotgun (WGS) entry which is preliminary data.</text>
</comment>
<evidence type="ECO:0000256" key="3">
    <source>
        <dbReference type="SAM" id="SignalP"/>
    </source>
</evidence>
<feature type="coiled-coil region" evidence="1">
    <location>
        <begin position="430"/>
        <end position="457"/>
    </location>
</feature>
<accession>A0A3L9YG58</accession>
<feature type="domain" description="CHAT" evidence="4">
    <location>
        <begin position="673"/>
        <end position="961"/>
    </location>
</feature>
<evidence type="ECO:0000313" key="5">
    <source>
        <dbReference type="EMBL" id="RMA58507.1"/>
    </source>
</evidence>
<evidence type="ECO:0000259" key="4">
    <source>
        <dbReference type="Pfam" id="PF12770"/>
    </source>
</evidence>
<organism evidence="5 6">
    <name type="scientific">Ulvibacter antarcticus</name>
    <dbReference type="NCBI Taxonomy" id="442714"/>
    <lineage>
        <taxon>Bacteria</taxon>
        <taxon>Pseudomonadati</taxon>
        <taxon>Bacteroidota</taxon>
        <taxon>Flavobacteriia</taxon>
        <taxon>Flavobacteriales</taxon>
        <taxon>Flavobacteriaceae</taxon>
        <taxon>Ulvibacter</taxon>
    </lineage>
</organism>